<dbReference type="Gene3D" id="1.10.246.150">
    <property type="match status" value="1"/>
</dbReference>
<dbReference type="InterPro" id="IPR021146">
    <property type="entry name" value="Phage_gp6-like_head-tail"/>
</dbReference>
<dbReference type="Proteomes" id="UP000190890">
    <property type="component" value="Unassembled WGS sequence"/>
</dbReference>
<protein>
    <submittedName>
        <fullName evidence="1">Phage gp6-like head-tail connector protein</fullName>
    </submittedName>
</protein>
<sequence>MLENEKLNQLKGRLGIELTDTTKDDDLLFSLEDVEETIKGYCHITKIPEGLNTTVIRMARELYMNENLGSDSVALDSISSISEGDTSTSFRSSASEFKDSLLKDYKSKLNKYRKLVW</sequence>
<dbReference type="STRING" id="29367.CLPUN_03240"/>
<dbReference type="RefSeq" id="WP_077845636.1">
    <property type="nucleotide sequence ID" value="NZ_LZZM01000020.1"/>
</dbReference>
<proteinExistence type="predicted"/>
<dbReference type="Pfam" id="PF05135">
    <property type="entry name" value="Phage_connect_1"/>
    <property type="match status" value="1"/>
</dbReference>
<organism evidence="1 2">
    <name type="scientific">Clostridium puniceum</name>
    <dbReference type="NCBI Taxonomy" id="29367"/>
    <lineage>
        <taxon>Bacteria</taxon>
        <taxon>Bacillati</taxon>
        <taxon>Bacillota</taxon>
        <taxon>Clostridia</taxon>
        <taxon>Eubacteriales</taxon>
        <taxon>Clostridiaceae</taxon>
        <taxon>Clostridium</taxon>
    </lineage>
</organism>
<accession>A0A1S8TX02</accession>
<dbReference type="InterPro" id="IPR053746">
    <property type="entry name" value="Viral_HT_Connector_Assembly"/>
</dbReference>
<gene>
    <name evidence="1" type="ORF">CLPUN_03240</name>
</gene>
<evidence type="ECO:0000313" key="2">
    <source>
        <dbReference type="Proteomes" id="UP000190890"/>
    </source>
</evidence>
<keyword evidence="2" id="KW-1185">Reference proteome</keyword>
<evidence type="ECO:0000313" key="1">
    <source>
        <dbReference type="EMBL" id="OOM82323.1"/>
    </source>
</evidence>
<dbReference type="AlphaFoldDB" id="A0A1S8TX02"/>
<reference evidence="1 2" key="1">
    <citation type="submission" date="2016-05" db="EMBL/GenBank/DDBJ databases">
        <title>Microbial solvent formation.</title>
        <authorList>
            <person name="Poehlein A."/>
            <person name="Montoya Solano J.D."/>
            <person name="Flitsch S."/>
            <person name="Krabben P."/>
            <person name="Duerre P."/>
            <person name="Daniel R."/>
        </authorList>
    </citation>
    <scope>NUCLEOTIDE SEQUENCE [LARGE SCALE GENOMIC DNA]</scope>
    <source>
        <strain evidence="1 2">DSM 2619</strain>
    </source>
</reference>
<comment type="caution">
    <text evidence="1">The sequence shown here is derived from an EMBL/GenBank/DDBJ whole genome shotgun (WGS) entry which is preliminary data.</text>
</comment>
<dbReference type="EMBL" id="LZZM01000020">
    <property type="protein sequence ID" value="OOM82323.1"/>
    <property type="molecule type" value="Genomic_DNA"/>
</dbReference>
<name>A0A1S8TX02_9CLOT</name>
<dbReference type="OrthoDB" id="2611623at2"/>